<gene>
    <name evidence="1" type="ORF">JE024_22865</name>
</gene>
<organism evidence="1 2">
    <name type="scientific">Streptomyces zhihengii</name>
    <dbReference type="NCBI Taxonomy" id="1818004"/>
    <lineage>
        <taxon>Bacteria</taxon>
        <taxon>Bacillati</taxon>
        <taxon>Actinomycetota</taxon>
        <taxon>Actinomycetes</taxon>
        <taxon>Kitasatosporales</taxon>
        <taxon>Streptomycetaceae</taxon>
        <taxon>Streptomyces</taxon>
    </lineage>
</organism>
<dbReference type="EMBL" id="JAFEJA010000001">
    <property type="protein sequence ID" value="MBM9621527.1"/>
    <property type="molecule type" value="Genomic_DNA"/>
</dbReference>
<keyword evidence="2" id="KW-1185">Reference proteome</keyword>
<dbReference type="RefSeq" id="WP_205375373.1">
    <property type="nucleotide sequence ID" value="NZ_JAFEJA010000001.1"/>
</dbReference>
<protein>
    <recommendedName>
        <fullName evidence="3">GIY-YIG nuclease family protein</fullName>
    </recommendedName>
</protein>
<proteinExistence type="predicted"/>
<evidence type="ECO:0008006" key="3">
    <source>
        <dbReference type="Google" id="ProtNLM"/>
    </source>
</evidence>
<dbReference type="Proteomes" id="UP000664109">
    <property type="component" value="Unassembled WGS sequence"/>
</dbReference>
<accession>A0ABS2UVH9</accession>
<comment type="caution">
    <text evidence="1">The sequence shown here is derived from an EMBL/GenBank/DDBJ whole genome shotgun (WGS) entry which is preliminary data.</text>
</comment>
<sequence length="155" mass="17217">MNVRTCPWRMDDGSICSAPSRDSSQRIGLCRLHSSAQYMTQLVAQGDLLIQMGVTNHSPGYTYVAVTSGGNYRIGYAGTYELLLPKLRKSFRDGELARIEYLLDGGKSRFLILSAQLSDYRVDGLISTYLPETELSDLIQSEKFSDLPEFMTGTG</sequence>
<evidence type="ECO:0000313" key="1">
    <source>
        <dbReference type="EMBL" id="MBM9621527.1"/>
    </source>
</evidence>
<reference evidence="1 2" key="1">
    <citation type="journal article" date="2016" name="Arch. Microbiol.">
        <title>Streptomyces zhihengii sp. nov., isolated from rhizospheric soil of Psammosilene tunicoides.</title>
        <authorList>
            <person name="Huang M.J."/>
            <person name="Fei J.J."/>
            <person name="Salam N."/>
            <person name="Kim C.J."/>
            <person name="Hozzein W.N."/>
            <person name="Xiao M."/>
            <person name="Huang H.Q."/>
            <person name="Li W.J."/>
        </authorList>
    </citation>
    <scope>NUCLEOTIDE SEQUENCE [LARGE SCALE GENOMIC DNA]</scope>
    <source>
        <strain evidence="1 2">YIM T102</strain>
    </source>
</reference>
<evidence type="ECO:0000313" key="2">
    <source>
        <dbReference type="Proteomes" id="UP000664109"/>
    </source>
</evidence>
<name>A0ABS2UVH9_9ACTN</name>